<dbReference type="AlphaFoldDB" id="A0A521D1L8"/>
<dbReference type="EMBL" id="FXTB01000004">
    <property type="protein sequence ID" value="SMO64901.1"/>
    <property type="molecule type" value="Genomic_DNA"/>
</dbReference>
<gene>
    <name evidence="1" type="ORF">SAMN06265379_10475</name>
</gene>
<accession>A0A521D1L8</accession>
<keyword evidence="2" id="KW-1185">Reference proteome</keyword>
<organism evidence="1 2">
    <name type="scientific">Saccharicrinis carchari</name>
    <dbReference type="NCBI Taxonomy" id="1168039"/>
    <lineage>
        <taxon>Bacteria</taxon>
        <taxon>Pseudomonadati</taxon>
        <taxon>Bacteroidota</taxon>
        <taxon>Bacteroidia</taxon>
        <taxon>Marinilabiliales</taxon>
        <taxon>Marinilabiliaceae</taxon>
        <taxon>Saccharicrinis</taxon>
    </lineage>
</organism>
<name>A0A521D1L8_SACCC</name>
<evidence type="ECO:0000313" key="1">
    <source>
        <dbReference type="EMBL" id="SMO64901.1"/>
    </source>
</evidence>
<dbReference type="Proteomes" id="UP000319040">
    <property type="component" value="Unassembled WGS sequence"/>
</dbReference>
<protein>
    <submittedName>
        <fullName evidence="1">Uncharacterized protein</fullName>
    </submittedName>
</protein>
<sequence length="50" mass="5445">MGDGASLKKGGVIMLFWDFSLGTKLHNPLMSLSGTFLRAPKPYAYTEILA</sequence>
<evidence type="ECO:0000313" key="2">
    <source>
        <dbReference type="Proteomes" id="UP000319040"/>
    </source>
</evidence>
<reference evidence="1 2" key="1">
    <citation type="submission" date="2017-05" db="EMBL/GenBank/DDBJ databases">
        <authorList>
            <person name="Varghese N."/>
            <person name="Submissions S."/>
        </authorList>
    </citation>
    <scope>NUCLEOTIDE SEQUENCE [LARGE SCALE GENOMIC DNA]</scope>
    <source>
        <strain evidence="1 2">DSM 27040</strain>
    </source>
</reference>
<proteinExistence type="predicted"/>